<dbReference type="AlphaFoldDB" id="K5VTQ9"/>
<accession>K5VTQ9</accession>
<keyword evidence="2" id="KW-1185">Reference proteome</keyword>
<feature type="non-terminal residue" evidence="1">
    <location>
        <position position="1"/>
    </location>
</feature>
<name>K5VTQ9_PHACS</name>
<dbReference type="KEGG" id="pco:PHACADRAFT_57183"/>
<dbReference type="HOGENOM" id="CLU_007337_3_2_1"/>
<dbReference type="InParanoid" id="K5VTQ9"/>
<evidence type="ECO:0000313" key="2">
    <source>
        <dbReference type="Proteomes" id="UP000008370"/>
    </source>
</evidence>
<dbReference type="STRING" id="650164.K5VTQ9"/>
<evidence type="ECO:0000313" key="1">
    <source>
        <dbReference type="EMBL" id="EKM49949.1"/>
    </source>
</evidence>
<gene>
    <name evidence="1" type="ORF">PHACADRAFT_57183</name>
</gene>
<sequence>PVLRIKTLKIVQQFINALSASTLSDTDFEPEALEQVRNLPRELLNLGNNVLQLSIEIYLSLDNAAGDFYECVRQTLFRTLPHLQMLSLDQVKRKVQEISGVYPLFTDICINSCVGFTGPFAELDKCPECGESHWD</sequence>
<feature type="non-terminal residue" evidence="1">
    <location>
        <position position="135"/>
    </location>
</feature>
<dbReference type="OrthoDB" id="3266386at2759"/>
<organism evidence="1 2">
    <name type="scientific">Phanerochaete carnosa (strain HHB-10118-sp)</name>
    <name type="common">White-rot fungus</name>
    <name type="synonym">Peniophora carnosa</name>
    <dbReference type="NCBI Taxonomy" id="650164"/>
    <lineage>
        <taxon>Eukaryota</taxon>
        <taxon>Fungi</taxon>
        <taxon>Dikarya</taxon>
        <taxon>Basidiomycota</taxon>
        <taxon>Agaricomycotina</taxon>
        <taxon>Agaricomycetes</taxon>
        <taxon>Polyporales</taxon>
        <taxon>Phanerochaetaceae</taxon>
        <taxon>Phanerochaete</taxon>
    </lineage>
</organism>
<dbReference type="GeneID" id="18920074"/>
<dbReference type="Proteomes" id="UP000008370">
    <property type="component" value="Unassembled WGS sequence"/>
</dbReference>
<protein>
    <submittedName>
        <fullName evidence="1">Uncharacterized protein</fullName>
    </submittedName>
</protein>
<dbReference type="EMBL" id="JH930479">
    <property type="protein sequence ID" value="EKM49949.1"/>
    <property type="molecule type" value="Genomic_DNA"/>
</dbReference>
<proteinExistence type="predicted"/>
<dbReference type="RefSeq" id="XP_007401147.1">
    <property type="nucleotide sequence ID" value="XM_007401085.1"/>
</dbReference>
<reference evidence="1 2" key="1">
    <citation type="journal article" date="2012" name="BMC Genomics">
        <title>Comparative genomics of the white-rot fungi, Phanerochaete carnosa and P. chrysosporium, to elucidate the genetic basis of the distinct wood types they colonize.</title>
        <authorList>
            <person name="Suzuki H."/>
            <person name="MacDonald J."/>
            <person name="Syed K."/>
            <person name="Salamov A."/>
            <person name="Hori C."/>
            <person name="Aerts A."/>
            <person name="Henrissat B."/>
            <person name="Wiebenga A."/>
            <person name="vanKuyk P.A."/>
            <person name="Barry K."/>
            <person name="Lindquist E."/>
            <person name="LaButti K."/>
            <person name="Lapidus A."/>
            <person name="Lucas S."/>
            <person name="Coutinho P."/>
            <person name="Gong Y."/>
            <person name="Samejima M."/>
            <person name="Mahadevan R."/>
            <person name="Abou-Zaid M."/>
            <person name="de Vries R.P."/>
            <person name="Igarashi K."/>
            <person name="Yadav J.S."/>
            <person name="Grigoriev I.V."/>
            <person name="Master E.R."/>
        </authorList>
    </citation>
    <scope>NUCLEOTIDE SEQUENCE [LARGE SCALE GENOMIC DNA]</scope>
    <source>
        <strain evidence="1 2">HHB-10118-sp</strain>
    </source>
</reference>